<evidence type="ECO:0000313" key="17">
    <source>
        <dbReference type="EMBL" id="KLN32876.1"/>
    </source>
</evidence>
<keyword evidence="6" id="KW-0378">Hydrolase</keyword>
<evidence type="ECO:0000256" key="11">
    <source>
        <dbReference type="ARBA" id="ARBA00023268"/>
    </source>
</evidence>
<keyword evidence="8" id="KW-0238">DNA-binding</keyword>
<dbReference type="InterPro" id="IPR000214">
    <property type="entry name" value="Znf_DNA_glyclase/AP_lyase"/>
</dbReference>
<dbReference type="InterPro" id="IPR010979">
    <property type="entry name" value="Ribosomal_uS13-like_H2TH"/>
</dbReference>
<dbReference type="EC" id="4.2.99.18" evidence="2"/>
<evidence type="ECO:0000256" key="9">
    <source>
        <dbReference type="ARBA" id="ARBA00023204"/>
    </source>
</evidence>
<sequence>MPEGDILRLVSARLDEALAGRVLVRAELRWPSAAEVVLTGRTVVENVAYGKHLFTRLDDGRSLHTHLRMEGSWRIARTGARDARGAEPNVRVVLANEWWTAVGNRIGMLHVLRTPDERVIVGPLGPDVLGDDFPETGLPEAVARMRADDATGGSGPRHRPERAATGVPVAEALLDQHLVAGIGTIYTAESLFAERVYPWTPVRDVEDLEGLLLTARALMQRTVRHGFDPRAGVVRHVHGRTRKACHVCGTPVVEGTANEPPYDRPVFWCPSCQAQPAGR</sequence>
<keyword evidence="9" id="KW-0234">DNA repair</keyword>
<organism evidence="17 18">
    <name type="scientific">Cellulosimicrobium funkei</name>
    <dbReference type="NCBI Taxonomy" id="264251"/>
    <lineage>
        <taxon>Bacteria</taxon>
        <taxon>Bacillati</taxon>
        <taxon>Actinomycetota</taxon>
        <taxon>Actinomycetes</taxon>
        <taxon>Micrococcales</taxon>
        <taxon>Promicromonosporaceae</taxon>
        <taxon>Cellulosimicrobium</taxon>
    </lineage>
</organism>
<evidence type="ECO:0000256" key="2">
    <source>
        <dbReference type="ARBA" id="ARBA00012720"/>
    </source>
</evidence>
<dbReference type="InterPro" id="IPR015886">
    <property type="entry name" value="H2TH_FPG"/>
</dbReference>
<comment type="caution">
    <text evidence="17">The sequence shown here is derived from an EMBL/GenBank/DDBJ whole genome shotgun (WGS) entry which is preliminary data.</text>
</comment>
<dbReference type="InterPro" id="IPR044090">
    <property type="entry name" value="Nei2_N"/>
</dbReference>
<dbReference type="GO" id="GO:0006284">
    <property type="term" value="P:base-excision repair"/>
    <property type="evidence" value="ECO:0007669"/>
    <property type="project" value="InterPro"/>
</dbReference>
<evidence type="ECO:0000259" key="15">
    <source>
        <dbReference type="PROSITE" id="PS51066"/>
    </source>
</evidence>
<evidence type="ECO:0000256" key="4">
    <source>
        <dbReference type="ARBA" id="ARBA00022763"/>
    </source>
</evidence>
<proteinExistence type="inferred from homology"/>
<name>A0A0H2KH45_9MICO</name>
<evidence type="ECO:0000313" key="18">
    <source>
        <dbReference type="Proteomes" id="UP000035265"/>
    </source>
</evidence>
<dbReference type="CDD" id="cd08971">
    <property type="entry name" value="AcNei2_N"/>
    <property type="match status" value="1"/>
</dbReference>
<dbReference type="Gene3D" id="3.20.190.10">
    <property type="entry name" value="MutM-like, N-terminal"/>
    <property type="match status" value="1"/>
</dbReference>
<feature type="domain" description="FPG-type" evidence="15">
    <location>
        <begin position="236"/>
        <end position="274"/>
    </location>
</feature>
<evidence type="ECO:0000256" key="7">
    <source>
        <dbReference type="ARBA" id="ARBA00022833"/>
    </source>
</evidence>
<dbReference type="RefSeq" id="WP_047234706.1">
    <property type="nucleotide sequence ID" value="NZ_JNBQ01000059.1"/>
</dbReference>
<dbReference type="EMBL" id="JNBQ01000059">
    <property type="protein sequence ID" value="KLN32876.1"/>
    <property type="molecule type" value="Genomic_DNA"/>
</dbReference>
<dbReference type="STRING" id="264251.FB00_20555"/>
<dbReference type="InterPro" id="IPR012319">
    <property type="entry name" value="FPG_cat"/>
</dbReference>
<evidence type="ECO:0000256" key="10">
    <source>
        <dbReference type="ARBA" id="ARBA00023239"/>
    </source>
</evidence>
<dbReference type="Pfam" id="PF01149">
    <property type="entry name" value="Fapy_DNA_glyco"/>
    <property type="match status" value="1"/>
</dbReference>
<dbReference type="PROSITE" id="PS51066">
    <property type="entry name" value="ZF_FPG_2"/>
    <property type="match status" value="1"/>
</dbReference>
<evidence type="ECO:0000256" key="13">
    <source>
        <dbReference type="ARBA" id="ARBA00044632"/>
    </source>
</evidence>
<evidence type="ECO:0000256" key="12">
    <source>
        <dbReference type="ARBA" id="ARBA00023295"/>
    </source>
</evidence>
<keyword evidence="12" id="KW-0326">Glycosidase</keyword>
<keyword evidence="10" id="KW-0456">Lyase</keyword>
<keyword evidence="5 14" id="KW-0863">Zinc-finger</keyword>
<reference evidence="17 18" key="1">
    <citation type="submission" date="2014-05" db="EMBL/GenBank/DDBJ databases">
        <title>Cellulosimicrobium funkei U11 genome.</title>
        <authorList>
            <person name="Hu C."/>
            <person name="Gong Y."/>
            <person name="Wan W."/>
            <person name="Jiang M."/>
        </authorList>
    </citation>
    <scope>NUCLEOTIDE SEQUENCE [LARGE SCALE GENOMIC DNA]</scope>
    <source>
        <strain evidence="17 18">U11</strain>
    </source>
</reference>
<dbReference type="SUPFAM" id="SSF81624">
    <property type="entry name" value="N-terminal domain of MutM-like DNA repair proteins"/>
    <property type="match status" value="1"/>
</dbReference>
<dbReference type="PROSITE" id="PS01242">
    <property type="entry name" value="ZF_FPG_1"/>
    <property type="match status" value="1"/>
</dbReference>
<evidence type="ECO:0000256" key="8">
    <source>
        <dbReference type="ARBA" id="ARBA00023125"/>
    </source>
</evidence>
<evidence type="ECO:0000256" key="6">
    <source>
        <dbReference type="ARBA" id="ARBA00022801"/>
    </source>
</evidence>
<dbReference type="PANTHER" id="PTHR42697">
    <property type="entry name" value="ENDONUCLEASE 8"/>
    <property type="match status" value="1"/>
</dbReference>
<dbReference type="Proteomes" id="UP000035265">
    <property type="component" value="Unassembled WGS sequence"/>
</dbReference>
<comment type="catalytic activity">
    <reaction evidence="13">
        <text>2'-deoxyribonucleotide-(2'-deoxyribose 5'-phosphate)-2'-deoxyribonucleotide-DNA = a 3'-end 2'-deoxyribonucleotide-(2,3-dehydro-2,3-deoxyribose 5'-phosphate)-DNA + a 5'-end 5'-phospho-2'-deoxyribonucleoside-DNA + H(+)</text>
        <dbReference type="Rhea" id="RHEA:66592"/>
        <dbReference type="Rhea" id="RHEA-COMP:13180"/>
        <dbReference type="Rhea" id="RHEA-COMP:16897"/>
        <dbReference type="Rhea" id="RHEA-COMP:17067"/>
        <dbReference type="ChEBI" id="CHEBI:15378"/>
        <dbReference type="ChEBI" id="CHEBI:136412"/>
        <dbReference type="ChEBI" id="CHEBI:157695"/>
        <dbReference type="ChEBI" id="CHEBI:167181"/>
        <dbReference type="EC" id="4.2.99.18"/>
    </reaction>
</comment>
<comment type="similarity">
    <text evidence="1">Belongs to the FPG family.</text>
</comment>
<feature type="domain" description="Formamidopyrimidine-DNA glycosylase catalytic" evidence="16">
    <location>
        <begin position="2"/>
        <end position="130"/>
    </location>
</feature>
<evidence type="ECO:0000259" key="16">
    <source>
        <dbReference type="PROSITE" id="PS51068"/>
    </source>
</evidence>
<dbReference type="SMART" id="SM00898">
    <property type="entry name" value="Fapy_DNA_glyco"/>
    <property type="match status" value="1"/>
</dbReference>
<dbReference type="PATRIC" id="fig|264251.5.peg.4163"/>
<dbReference type="Gene3D" id="1.10.8.50">
    <property type="match status" value="1"/>
</dbReference>
<dbReference type="SMART" id="SM01232">
    <property type="entry name" value="H2TH"/>
    <property type="match status" value="1"/>
</dbReference>
<protein>
    <recommendedName>
        <fullName evidence="2">DNA-(apurinic or apyrimidinic site) lyase</fullName>
        <ecNumber evidence="2">4.2.99.18</ecNumber>
    </recommendedName>
</protein>
<dbReference type="GO" id="GO:0000703">
    <property type="term" value="F:oxidized pyrimidine nucleobase lesion DNA N-glycosylase activity"/>
    <property type="evidence" value="ECO:0007669"/>
    <property type="project" value="TreeGrafter"/>
</dbReference>
<dbReference type="Pfam" id="PF06831">
    <property type="entry name" value="H2TH"/>
    <property type="match status" value="1"/>
</dbReference>
<keyword evidence="3" id="KW-0479">Metal-binding</keyword>
<keyword evidence="11" id="KW-0511">Multifunctional enzyme</keyword>
<dbReference type="GO" id="GO:0008270">
    <property type="term" value="F:zinc ion binding"/>
    <property type="evidence" value="ECO:0007669"/>
    <property type="project" value="UniProtKB-KW"/>
</dbReference>
<evidence type="ECO:0000256" key="5">
    <source>
        <dbReference type="ARBA" id="ARBA00022771"/>
    </source>
</evidence>
<keyword evidence="7" id="KW-0862">Zinc</keyword>
<evidence type="ECO:0000256" key="14">
    <source>
        <dbReference type="PROSITE-ProRule" id="PRU00391"/>
    </source>
</evidence>
<gene>
    <name evidence="17" type="ORF">FB00_20555</name>
</gene>
<evidence type="ECO:0000256" key="3">
    <source>
        <dbReference type="ARBA" id="ARBA00022723"/>
    </source>
</evidence>
<dbReference type="SUPFAM" id="SSF46946">
    <property type="entry name" value="S13-like H2TH domain"/>
    <property type="match status" value="1"/>
</dbReference>
<keyword evidence="18" id="KW-1185">Reference proteome</keyword>
<dbReference type="InterPro" id="IPR015887">
    <property type="entry name" value="DNA_glyclase_Znf_dom_DNA_BS"/>
</dbReference>
<keyword evidence="4" id="KW-0227">DNA damage</keyword>
<dbReference type="InterPro" id="IPR035937">
    <property type="entry name" value="FPG_N"/>
</dbReference>
<evidence type="ECO:0000256" key="1">
    <source>
        <dbReference type="ARBA" id="ARBA00009409"/>
    </source>
</evidence>
<dbReference type="GO" id="GO:0140078">
    <property type="term" value="F:class I DNA-(apurinic or apyrimidinic site) endonuclease activity"/>
    <property type="evidence" value="ECO:0007669"/>
    <property type="project" value="UniProtKB-EC"/>
</dbReference>
<dbReference type="AlphaFoldDB" id="A0A0H2KH45"/>
<dbReference type="SUPFAM" id="SSF57716">
    <property type="entry name" value="Glucocorticoid receptor-like (DNA-binding domain)"/>
    <property type="match status" value="1"/>
</dbReference>
<dbReference type="PANTHER" id="PTHR42697:SF1">
    <property type="entry name" value="ENDONUCLEASE 8"/>
    <property type="match status" value="1"/>
</dbReference>
<dbReference type="GO" id="GO:0003684">
    <property type="term" value="F:damaged DNA binding"/>
    <property type="evidence" value="ECO:0007669"/>
    <property type="project" value="InterPro"/>
</dbReference>
<dbReference type="PROSITE" id="PS51068">
    <property type="entry name" value="FPG_CAT"/>
    <property type="match status" value="1"/>
</dbReference>
<accession>A0A0H2KH45</accession>